<dbReference type="Gene3D" id="3.30.2350.10">
    <property type="entry name" value="Pseudouridine synthase"/>
    <property type="match status" value="1"/>
</dbReference>
<protein>
    <submittedName>
        <fullName evidence="2">RluA family pseudouridine synthase</fullName>
    </submittedName>
</protein>
<evidence type="ECO:0000313" key="2">
    <source>
        <dbReference type="EMBL" id="QPI52285.1"/>
    </source>
</evidence>
<dbReference type="PROSITE" id="PS01129">
    <property type="entry name" value="PSI_RLU"/>
    <property type="match status" value="1"/>
</dbReference>
<dbReference type="InterPro" id="IPR006224">
    <property type="entry name" value="PsdUridine_synth_RluA-like_CS"/>
</dbReference>
<feature type="domain" description="Pseudouridine synthase RsuA/RluA-like" evidence="1">
    <location>
        <begin position="103"/>
        <end position="250"/>
    </location>
</feature>
<evidence type="ECO:0000259" key="1">
    <source>
        <dbReference type="Pfam" id="PF00849"/>
    </source>
</evidence>
<dbReference type="InterPro" id="IPR050188">
    <property type="entry name" value="RluA_PseudoU_synthase"/>
</dbReference>
<dbReference type="CDD" id="cd02558">
    <property type="entry name" value="PSRA_1"/>
    <property type="match status" value="1"/>
</dbReference>
<evidence type="ECO:0000313" key="3">
    <source>
        <dbReference type="Proteomes" id="UP000662888"/>
    </source>
</evidence>
<name>A0AA48WJI3_9BURK</name>
<dbReference type="PANTHER" id="PTHR21600:SF84">
    <property type="entry name" value="PSEUDOURIDINE SYNTHASE RSUA_RLUA-LIKE DOMAIN-CONTAINING PROTEIN"/>
    <property type="match status" value="1"/>
</dbReference>
<dbReference type="PANTHER" id="PTHR21600">
    <property type="entry name" value="MITOCHONDRIAL RNA PSEUDOURIDINE SYNTHASE"/>
    <property type="match status" value="1"/>
</dbReference>
<dbReference type="InterPro" id="IPR020103">
    <property type="entry name" value="PsdUridine_synth_cat_dom_sf"/>
</dbReference>
<proteinExistence type="predicted"/>
<accession>A0AA48WJI3</accession>
<gene>
    <name evidence="2" type="ORF">IV454_12825</name>
</gene>
<keyword evidence="3" id="KW-1185">Reference proteome</keyword>
<sequence length="302" mass="33886">MGRQAKANAVVPLPVRDGVAPSYLWLDDNPPGGALAFLAAHFGDVGEAVWRDRMARGEVVDASGALLGPDSVLRRGMRIWYYRELDAETPIPFEEEILFRDDHLLVVDKPHFLPMTPGGRFLHETLLVRLKNKTGLTQLTPIHRLDRETAGVVIFSVREESRGAYQSLFQKRQVRKEYEALAAPLPALTFPLVRRSRMVEGKPFFRMQEVAGEPNSESVIDVIGAHGDTMLYRLQPHTGRKHQLRVHMAALGAPIINDSFYPDALPCKDDDFANPLKLLSRSIGFDDPLSGQARRFESLRTL</sequence>
<dbReference type="Proteomes" id="UP000662888">
    <property type="component" value="Chromosome"/>
</dbReference>
<dbReference type="Pfam" id="PF00849">
    <property type="entry name" value="PseudoU_synth_2"/>
    <property type="match status" value="1"/>
</dbReference>
<dbReference type="RefSeq" id="WP_206091761.1">
    <property type="nucleotide sequence ID" value="NZ_CP065053.1"/>
</dbReference>
<dbReference type="EMBL" id="CP065053">
    <property type="protein sequence ID" value="QPI52285.1"/>
    <property type="molecule type" value="Genomic_DNA"/>
</dbReference>
<dbReference type="SUPFAM" id="SSF55120">
    <property type="entry name" value="Pseudouridine synthase"/>
    <property type="match status" value="1"/>
</dbReference>
<dbReference type="InterPro" id="IPR006145">
    <property type="entry name" value="PsdUridine_synth_RsuA/RluA"/>
</dbReference>
<organism evidence="2 3">
    <name type="scientific">Massilia antarctica</name>
    <dbReference type="NCBI Taxonomy" id="2765360"/>
    <lineage>
        <taxon>Bacteria</taxon>
        <taxon>Pseudomonadati</taxon>
        <taxon>Pseudomonadota</taxon>
        <taxon>Betaproteobacteria</taxon>
        <taxon>Burkholderiales</taxon>
        <taxon>Oxalobacteraceae</taxon>
        <taxon>Telluria group</taxon>
        <taxon>Massilia</taxon>
    </lineage>
</organism>
<reference evidence="2 3" key="1">
    <citation type="submission" date="2020-11" db="EMBL/GenBank/DDBJ databases">
        <authorList>
            <person name="Sun Q."/>
        </authorList>
    </citation>
    <scope>NUCLEOTIDE SEQUENCE [LARGE SCALE GENOMIC DNA]</scope>
    <source>
        <strain evidence="2 3">P8398</strain>
    </source>
</reference>